<name>A0A427B8G0_ENSVE</name>
<comment type="caution">
    <text evidence="1">The sequence shown here is derived from an EMBL/GenBank/DDBJ whole genome shotgun (WGS) entry which is preliminary data.</text>
</comment>
<dbReference type="Proteomes" id="UP000287651">
    <property type="component" value="Unassembled WGS sequence"/>
</dbReference>
<organism evidence="1 2">
    <name type="scientific">Ensete ventricosum</name>
    <name type="common">Abyssinian banana</name>
    <name type="synonym">Musa ensete</name>
    <dbReference type="NCBI Taxonomy" id="4639"/>
    <lineage>
        <taxon>Eukaryota</taxon>
        <taxon>Viridiplantae</taxon>
        <taxon>Streptophyta</taxon>
        <taxon>Embryophyta</taxon>
        <taxon>Tracheophyta</taxon>
        <taxon>Spermatophyta</taxon>
        <taxon>Magnoliopsida</taxon>
        <taxon>Liliopsida</taxon>
        <taxon>Zingiberales</taxon>
        <taxon>Musaceae</taxon>
        <taxon>Ensete</taxon>
    </lineage>
</organism>
<proteinExistence type="predicted"/>
<evidence type="ECO:0000313" key="1">
    <source>
        <dbReference type="EMBL" id="RRT84733.1"/>
    </source>
</evidence>
<protein>
    <submittedName>
        <fullName evidence="1">Uncharacterized protein</fullName>
    </submittedName>
</protein>
<gene>
    <name evidence="1" type="ORF">B296_00013523</name>
</gene>
<evidence type="ECO:0000313" key="2">
    <source>
        <dbReference type="Proteomes" id="UP000287651"/>
    </source>
</evidence>
<accession>A0A427B8G0</accession>
<reference evidence="1 2" key="1">
    <citation type="journal article" date="2014" name="Agronomy (Basel)">
        <title>A Draft Genome Sequence for Ensete ventricosum, the Drought-Tolerant Tree Against Hunger.</title>
        <authorList>
            <person name="Harrison J."/>
            <person name="Moore K.A."/>
            <person name="Paszkiewicz K."/>
            <person name="Jones T."/>
            <person name="Grant M."/>
            <person name="Ambacheew D."/>
            <person name="Muzemil S."/>
            <person name="Studholme D.J."/>
        </authorList>
    </citation>
    <scope>NUCLEOTIDE SEQUENCE [LARGE SCALE GENOMIC DNA]</scope>
</reference>
<dbReference type="EMBL" id="AMZH03000243">
    <property type="protein sequence ID" value="RRT84733.1"/>
    <property type="molecule type" value="Genomic_DNA"/>
</dbReference>
<feature type="non-terminal residue" evidence="1">
    <location>
        <position position="1"/>
    </location>
</feature>
<dbReference type="AlphaFoldDB" id="A0A427B8G0"/>
<sequence>LEALEARIKNQLQETLNDFKKNLFENFSKFQQDESLTPTSKQLNHFGDTGKGYLENDTRYLCLKVEFPRWEDGDLTNWISRVEFFFHFHRTSEDSKVKITLI</sequence>